<accession>A0A9X3CF87</accession>
<comment type="caution">
    <text evidence="2">The sequence shown here is derived from an EMBL/GenBank/DDBJ whole genome shotgun (WGS) entry which is preliminary data.</text>
</comment>
<dbReference type="AlphaFoldDB" id="A0A9X3CF87"/>
<name>A0A9X3CF87_9VIBR</name>
<sequence>MGFDTPMAISTYLAILLAMLFSYPFVVVGISIAVFGEQKRTKFTSRFNLIFVVVAMVMLVLHLQTEVYYGKELLDMYYVNNPDKIPN</sequence>
<keyword evidence="1" id="KW-0472">Membrane</keyword>
<evidence type="ECO:0000256" key="1">
    <source>
        <dbReference type="SAM" id="Phobius"/>
    </source>
</evidence>
<keyword evidence="1" id="KW-1133">Transmembrane helix</keyword>
<evidence type="ECO:0000313" key="2">
    <source>
        <dbReference type="EMBL" id="MCW8334774.1"/>
    </source>
</evidence>
<proteinExistence type="predicted"/>
<gene>
    <name evidence="2" type="ORF">MD483_13170</name>
</gene>
<dbReference type="RefSeq" id="WP_265688128.1">
    <property type="nucleotide sequence ID" value="NZ_JAKRRX010000073.1"/>
</dbReference>
<organism evidence="2 3">
    <name type="scientific">Vibrio paucivorans</name>
    <dbReference type="NCBI Taxonomy" id="2829489"/>
    <lineage>
        <taxon>Bacteria</taxon>
        <taxon>Pseudomonadati</taxon>
        <taxon>Pseudomonadota</taxon>
        <taxon>Gammaproteobacteria</taxon>
        <taxon>Vibrionales</taxon>
        <taxon>Vibrionaceae</taxon>
        <taxon>Vibrio</taxon>
    </lineage>
</organism>
<keyword evidence="1" id="KW-0812">Transmembrane</keyword>
<reference evidence="2" key="1">
    <citation type="submission" date="2022-02" db="EMBL/GenBank/DDBJ databases">
        <title>Vibrio sp. nov., a new bacterium isolated from Bohai sea, China.</title>
        <authorList>
            <person name="Yuan Y."/>
        </authorList>
    </citation>
    <scope>NUCLEOTIDE SEQUENCE</scope>
    <source>
        <strain evidence="2">DBSS07</strain>
    </source>
</reference>
<dbReference type="EMBL" id="JAKRRX010000073">
    <property type="protein sequence ID" value="MCW8334774.1"/>
    <property type="molecule type" value="Genomic_DNA"/>
</dbReference>
<feature type="transmembrane region" description="Helical" evidence="1">
    <location>
        <begin position="12"/>
        <end position="35"/>
    </location>
</feature>
<protein>
    <submittedName>
        <fullName evidence="2">Uncharacterized protein</fullName>
    </submittedName>
</protein>
<evidence type="ECO:0000313" key="3">
    <source>
        <dbReference type="Proteomes" id="UP001155586"/>
    </source>
</evidence>
<dbReference type="Proteomes" id="UP001155586">
    <property type="component" value="Unassembled WGS sequence"/>
</dbReference>
<keyword evidence="3" id="KW-1185">Reference proteome</keyword>
<feature type="transmembrane region" description="Helical" evidence="1">
    <location>
        <begin position="47"/>
        <end position="65"/>
    </location>
</feature>